<keyword evidence="3" id="KW-1185">Reference proteome</keyword>
<name>A0A024HNV9_PSEKB</name>
<keyword evidence="2" id="KW-0808">Transferase</keyword>
<dbReference type="STRING" id="1301098.PKB_4892"/>
<dbReference type="SUPFAM" id="SSF56112">
    <property type="entry name" value="Protein kinase-like (PK-like)"/>
    <property type="match status" value="1"/>
</dbReference>
<keyword evidence="1" id="KW-1133">Transmembrane helix</keyword>
<accession>A0A024HNV9</accession>
<dbReference type="KEGG" id="pkc:PKB_4892"/>
<evidence type="ECO:0000313" key="3">
    <source>
        <dbReference type="Proteomes" id="UP000025241"/>
    </source>
</evidence>
<protein>
    <submittedName>
        <fullName evidence="2">Protein kinase</fullName>
    </submittedName>
</protein>
<dbReference type="Proteomes" id="UP000025241">
    <property type="component" value="Chromosome I"/>
</dbReference>
<evidence type="ECO:0000313" key="2">
    <source>
        <dbReference type="EMBL" id="CDF86212.1"/>
    </source>
</evidence>
<organism evidence="2 3">
    <name type="scientific">Pseudomonas knackmussii (strain DSM 6978 / CCUG 54928 / LMG 23759 / B13)</name>
    <dbReference type="NCBI Taxonomy" id="1301098"/>
    <lineage>
        <taxon>Bacteria</taxon>
        <taxon>Pseudomonadati</taxon>
        <taxon>Pseudomonadota</taxon>
        <taxon>Gammaproteobacteria</taxon>
        <taxon>Pseudomonadales</taxon>
        <taxon>Pseudomonadaceae</taxon>
        <taxon>Pseudomonas</taxon>
    </lineage>
</organism>
<reference evidence="2 3" key="1">
    <citation type="submission" date="2013-03" db="EMBL/GenBank/DDBJ databases">
        <authorList>
            <person name="Linke B."/>
        </authorList>
    </citation>
    <scope>NUCLEOTIDE SEQUENCE [LARGE SCALE GENOMIC DNA]</scope>
    <source>
        <strain evidence="2 3">B13</strain>
    </source>
</reference>
<dbReference type="RefSeq" id="WP_052355369.1">
    <property type="nucleotide sequence ID" value="NZ_HG322950.1"/>
</dbReference>
<dbReference type="GO" id="GO:0016301">
    <property type="term" value="F:kinase activity"/>
    <property type="evidence" value="ECO:0007669"/>
    <property type="project" value="UniProtKB-KW"/>
</dbReference>
<evidence type="ECO:0000256" key="1">
    <source>
        <dbReference type="SAM" id="Phobius"/>
    </source>
</evidence>
<keyword evidence="1" id="KW-0472">Membrane</keyword>
<dbReference type="HOGENOM" id="CLU_038812_0_0_6"/>
<dbReference type="OrthoDB" id="9801841at2"/>
<proteinExistence type="predicted"/>
<dbReference type="eggNOG" id="COG0515">
    <property type="taxonomic scope" value="Bacteria"/>
</dbReference>
<dbReference type="Gene3D" id="1.10.510.10">
    <property type="entry name" value="Transferase(Phosphotransferase) domain 1"/>
    <property type="match status" value="1"/>
</dbReference>
<dbReference type="InterPro" id="IPR011009">
    <property type="entry name" value="Kinase-like_dom_sf"/>
</dbReference>
<keyword evidence="1" id="KW-0812">Transmembrane</keyword>
<gene>
    <name evidence="2" type="ORF">PKB_4892</name>
</gene>
<feature type="transmembrane region" description="Helical" evidence="1">
    <location>
        <begin position="506"/>
        <end position="524"/>
    </location>
</feature>
<dbReference type="EMBL" id="HG322950">
    <property type="protein sequence ID" value="CDF86212.1"/>
    <property type="molecule type" value="Genomic_DNA"/>
</dbReference>
<sequence length="525" mass="57333">MRHSSIARLAPGLALCVGTDLPEQAARLRTHWLDGRQGRPPLFMLALLWGRGRTDMVQTLEALLDGLFADFAGTPEGWSETQAVRQVLASLNMQRFRLARGGQALPELAVGILLIQGEDVHFLRCGNVGLLRVRQGELQSLAGREDGFLGSQAELALTQHNLASRPDEALLLAPQPLLEVMDRRPLQALGALSPEVDPGELLAPLLQAPGAAALLLPARALGQPGIPQPNTWPAPPALHPGDELDGWRVLERCGYGPEARLYRVRHDDGREAWLLAAEHAADQAYWLREWALRCCKVASLPDVLSPREARRHAFQLLGLPPGTWRSLADWRGARRQPSASELLGLLRQLVEALRALQRRGVLGLWVSPRQVLVNEKGMLVLVPEVAAVVPGVPRQALSGNVLPLAPELRYGGALDSRADQFMVAAYAYWLASGRWPALALPDAEESARYVPLTELGACIPEGWDGCLARALAPEPGQRFEAMSEFMQALERPLLHADPVQGWRRRAIFAALFGVTLAGAVLYLFG</sequence>
<reference evidence="2 3" key="2">
    <citation type="submission" date="2014-05" db="EMBL/GenBank/DDBJ databases">
        <title>Genome sequence of the 3-chlorobenzoate degrading bacterium Pseudomonas knackmussii B13 shows multiple evidence for horizontal gene transfer.</title>
        <authorList>
            <person name="Miyazaki R."/>
            <person name="Bertelli C."/>
            <person name="Falquet L."/>
            <person name="Robinson-Rechavi M."/>
            <person name="Gharib W."/>
            <person name="Roy S."/>
            <person name="Van der Meer J.R."/>
        </authorList>
    </citation>
    <scope>NUCLEOTIDE SEQUENCE [LARGE SCALE GENOMIC DNA]</scope>
    <source>
        <strain evidence="2 3">B13</strain>
    </source>
</reference>
<dbReference type="AlphaFoldDB" id="A0A024HNV9"/>
<keyword evidence="2" id="KW-0418">Kinase</keyword>